<proteinExistence type="inferred from homology"/>
<dbReference type="PANTHER" id="PTHR30469">
    <property type="entry name" value="MULTIDRUG RESISTANCE PROTEIN MDTA"/>
    <property type="match status" value="1"/>
</dbReference>
<comment type="similarity">
    <text evidence="1">Belongs to the membrane fusion protein (MFP) (TC 8.A.1) family.</text>
</comment>
<gene>
    <name evidence="2" type="ORF">M8T91_09945</name>
</gene>
<dbReference type="Gene3D" id="2.40.420.20">
    <property type="match status" value="1"/>
</dbReference>
<reference evidence="2 3" key="1">
    <citation type="submission" date="2022-05" db="EMBL/GenBank/DDBJ databases">
        <title>Microbulbifer sp. nov., isolated from sponge.</title>
        <authorList>
            <person name="Gao L."/>
        </authorList>
    </citation>
    <scope>NUCLEOTIDE SEQUENCE [LARGE SCALE GENOMIC DNA]</scope>
    <source>
        <strain evidence="2 3">MI-G</strain>
    </source>
</reference>
<dbReference type="Gene3D" id="2.40.30.170">
    <property type="match status" value="1"/>
</dbReference>
<dbReference type="RefSeq" id="WP_301413938.1">
    <property type="nucleotide sequence ID" value="NZ_CP098023.1"/>
</dbReference>
<keyword evidence="3" id="KW-1185">Reference proteome</keyword>
<dbReference type="NCBIfam" id="TIGR01730">
    <property type="entry name" value="RND_mfp"/>
    <property type="match status" value="1"/>
</dbReference>
<dbReference type="Gene3D" id="1.10.287.470">
    <property type="entry name" value="Helix hairpin bin"/>
    <property type="match status" value="1"/>
</dbReference>
<evidence type="ECO:0000313" key="3">
    <source>
        <dbReference type="Proteomes" id="UP001321520"/>
    </source>
</evidence>
<dbReference type="InterPro" id="IPR006143">
    <property type="entry name" value="RND_pump_MFP"/>
</dbReference>
<dbReference type="Proteomes" id="UP001321520">
    <property type="component" value="Chromosome"/>
</dbReference>
<dbReference type="Gene3D" id="2.40.50.100">
    <property type="match status" value="1"/>
</dbReference>
<evidence type="ECO:0000313" key="2">
    <source>
        <dbReference type="EMBL" id="WKD48260.1"/>
    </source>
</evidence>
<sequence>MKKTHWRWIVPVVLVLAALQVAGWMLREKPSIARSERRVPPPAVEVAVAESGRFPLTLSALGKVSARELAEVQPQVQGAVEWLDYGLGPGSILPKGQVLLRIEAEPYQLALQTARSSLAERRAELQQEQGQQQVALEEYALLGTSLPESDRALVLREPQLAQAQARVQAAEVSVGLAERDLRLTRIRAPFDALVVTRAVDVGDRVAPGNILYSLASADRFQIAVEVPAAQLHRLTTATNEVRIYGSQWPQGVFRRGEFVRTIPVLEEQGRLASVLVELEDPLSVRNPGQPQLLLNDLARVEIVSQSEEQSVRIPLTALQDGNRVWVVKDNRTRVLPVEVAYTDGDYALLEQGLNGGETLVTTRLVNVIEDMPVRIAAEVRAQQPLGTEAAVSARKVAEKRVRSSGSGGADD</sequence>
<organism evidence="2 3">
    <name type="scientific">Microbulbifer spongiae</name>
    <dbReference type="NCBI Taxonomy" id="2944933"/>
    <lineage>
        <taxon>Bacteria</taxon>
        <taxon>Pseudomonadati</taxon>
        <taxon>Pseudomonadota</taxon>
        <taxon>Gammaproteobacteria</taxon>
        <taxon>Cellvibrionales</taxon>
        <taxon>Microbulbiferaceae</taxon>
        <taxon>Microbulbifer</taxon>
    </lineage>
</organism>
<accession>A0ABY9EA65</accession>
<dbReference type="SUPFAM" id="SSF111369">
    <property type="entry name" value="HlyD-like secretion proteins"/>
    <property type="match status" value="1"/>
</dbReference>
<protein>
    <submittedName>
        <fullName evidence="2">Efflux RND transporter periplasmic adaptor subunit</fullName>
    </submittedName>
</protein>
<evidence type="ECO:0000256" key="1">
    <source>
        <dbReference type="ARBA" id="ARBA00009477"/>
    </source>
</evidence>
<dbReference type="EMBL" id="CP098023">
    <property type="protein sequence ID" value="WKD48260.1"/>
    <property type="molecule type" value="Genomic_DNA"/>
</dbReference>
<name>A0ABY9EA65_9GAMM</name>